<dbReference type="SUPFAM" id="SSF48371">
    <property type="entry name" value="ARM repeat"/>
    <property type="match status" value="3"/>
</dbReference>
<evidence type="ECO:0000259" key="16">
    <source>
        <dbReference type="PROSITE" id="PS50290"/>
    </source>
</evidence>
<dbReference type="InterPro" id="IPR038980">
    <property type="entry name" value="ATM_plant"/>
</dbReference>
<evidence type="ECO:0000256" key="3">
    <source>
        <dbReference type="ARBA" id="ARBA00022527"/>
    </source>
</evidence>
<dbReference type="InterPro" id="IPR011009">
    <property type="entry name" value="Kinase-like_dom_sf"/>
</dbReference>
<dbReference type="Proteomes" id="UP001372834">
    <property type="component" value="Unassembled WGS sequence"/>
</dbReference>
<dbReference type="InterPro" id="IPR014009">
    <property type="entry name" value="PIK_FAT"/>
</dbReference>
<keyword evidence="4" id="KW-0808">Transferase</keyword>
<evidence type="ECO:0000256" key="4">
    <source>
        <dbReference type="ARBA" id="ARBA00022679"/>
    </source>
</evidence>
<dbReference type="Pfam" id="PF00454">
    <property type="entry name" value="PI3_PI4_kinase"/>
    <property type="match status" value="1"/>
</dbReference>
<dbReference type="PROSITE" id="PS50290">
    <property type="entry name" value="PI3_4_KINASE_3"/>
    <property type="match status" value="1"/>
</dbReference>
<dbReference type="CDD" id="cd05171">
    <property type="entry name" value="PIKKc_ATM"/>
    <property type="match status" value="1"/>
</dbReference>
<comment type="subcellular location">
    <subcellularLocation>
        <location evidence="1">Nucleus</location>
    </subcellularLocation>
</comment>
<sequence>MGSQQALCDVTSSLNSVKKKDKFEAIEHLTELLNQEDVVQNLKCSTSSPEAIISCDVVFTRVHNAAVSLIDDNFSKNRQMSDKNAQILQNIILLVIQRSLDQKVLLINSNLLVSSTLEVFATQFRCRVLGCTYLNILYKYVMAERRNWGQLKKDCWIGLKNLCKDSIKRHHTGTQSMMYLEILCDVIKNSTKNCQTTTSFIDLFEFVKELFINYKELGTNYEICLLRLTNILCLQLAIEFRYKVCEFTEDIFDFVIGFYKKKNSDINILVKDFLTTCLSVHNPNGAPESEKSAYASNLNKWKSKIYKIYVLCTNRIKEVLRNLSNVEAEIDILDLFVDASHLVFVYGMDISEDFGDFDEPQPLKKRKYSIDGFSVSLGSSNSGKLKLPKIDTNYKNLVTHLQTHDGWFWLKFLELVLFKYPNDLKCEYKALINVLYQIFCDKKDFMIIKTTLRCLNHIINSEKKLQLSDADIKDFSEIWNKISKDLIRCLHIETCSEAHSLLRALISHSKLHDPRPLIKLYCTGTLPTSVENFKTLYMLCHNCILPDVISDDDNSKLGHSCYENVKENLLSWLINGEVKYPCKEFAKLLIVIASKKFEESSVKRVEKENILITHTGISIQPQMSIKSNSEFSNLIKSPKSAFHFQALTENEKAIVMVTELLCQYIRGPSFKDSSHYQSTLATKIIDTLLLETDSFQKCSIFFLQLVLRSVYAFTKYDTISVSVLNNCLSLIFNVLSKTSHEPEINLTILQVLKDILPLINKNGDSESHQKCMKLMEHFKSLILIKKCCGVKTASKFIECLVELFKCDPDGKWVVLERNAEVNDILKLIFGELCIVNHTDYFKYNFMYLFCKWIRRGHHVQDFPYYILGCRTLEEFIKTFFRPIVTVYARQCQFVMIDSIATTMKKPVAQILKECYPRVMSFVLPTVNKPTHSFATNEIFTLKNFLEERLPSEMQLEFIFKNLEKIIFHLVKNMHDPVYLGRICPFSGNIEDDESPFGFTGPQIAEILKNLGNEVLKNMVLNCPSKVERILTLLMENMEQSITYEDKIFAFYKYIFFVEIIGETTKKGRVFEVVNTYIIRDVIYSLIAIIRKDEGQLLTDMACRCLKTLAEFYLPEFNKIFGQFLPALTSVLTSLISCSNEKALDVLHFLVCQNYSKLEENIVLLDVFPANEMFKEINQKIRENQVNVASNLKSILQHFVNANKNSGYRIESLKYLSKSLSERKDELKEMYQNLTRVRGFSEDCKKSLLHQLICVLVELTGNKNSEVKMEAAKCLGELGASDLTTLVLRPENNFLSSELSDSAINNLLKISLSRLSDLLICDNFIVKKYSLKALYAILSVQQGKDVIRCHNDTCKNFEYILLFEAEEAEDLRLKIRKDIFLSNMNQTSIWTSDSHEKWITNFVDELLQSLSDSSGIITSIRELSHTNWKFAEDILPFILDIILSSGDKDCAKIINRNFNTFFEKHFNFKNKTQPSVNKQSVQCMLNVVDYIRKRRHLEGIFEEGLIDVNYINLAKAALHCSAYFTSIFYLELWSEQKRRGNYSFIDVNTICELFPEEGFALTEILRECHSEIGNSDGIHGCGYMHILETAAEIQHYEHVKNWNMSLLHHDIQLSMGNEENENGLIRSLKSSGMYYSLNSMLKMKRDSVILTPLQYKCATQLSDWSLLDTTFKTNITDYSDNDCFDKCYYFALKAFLADDDATFQNDIRRARQTVLNKLLNCNLESTKNLYLPISELQTLKELEEFVGSVHSLNKQNLWNLFHRWKKQDSIRFSDFGLMESIWSNRTIFIKIALDKMEKCDIYNDLQLMLCQTYCNIIETAREEKKYETAIRMLNYMNNLNRTPKEIVEKLKIERARILWERGEHEIGRFLLNHYVRKNEITGELKAKGLRIYGDWMAKTKSENSREIIQNYYLKSIVQSNDAIHLTDCYASIAKFADSNYEQLNEYLASPLFEIKQNLINTQQDLALELRQELGWNQNREKRMAYQIAAKQSAIDENEIKNSKIERDSFLNLALKYYLLSLKEGEKYNLFVFRITSLWLSNSSNQDVIQHLKKLLPQIPTYKFLCLLPQLIPRMADVCLISDLVERILLDHPHHTLPLLFALSNSYEDLKYSGGSTNFSTPRVQAAKSILDKFQNDKKLGNLIVEMNNFTKALIELANYCPPEKGAPGRSFNFPSHLKIKQLKNLINVPVPSLNVPFDKNCSYNSLIGVHGFQENFDLVGGVNLPKRITCIGSDGIGRSLLVKGKDDLRQDAVMQQVFTIMNSLLSQNLETKKRKLIIRTYRVVPLSQRSGIIEWCENTQPLSLYLTGQDGKAGAHKKFYPDDLSPFECRCMLRNVFAQPGVTNQDKLNVFLDICKRFHPVFHYFFIEKFPAAGVWFERRLAYIHSVATSSMIGYILGIGDRHVHNILIDNSTAEVIHIDLGIAFEQGKTLPIPETVPFRLSRDIVDGMGLSGIEGDFRISCIKTMEVLREHQDTILTLLEVLLYDPLYTWTITPEKAYSMQGQTETGSSTTEKSSPDMETNKMAERALIRLKQKLQGTETGCVATTVEGQISYLVQQARDPNNLCRLFHGWQAYL</sequence>
<dbReference type="InterPro" id="IPR003151">
    <property type="entry name" value="PIK-rel_kinase_FAT"/>
</dbReference>
<proteinExistence type="predicted"/>
<dbReference type="PROSITE" id="PS51189">
    <property type="entry name" value="FAT"/>
    <property type="match status" value="1"/>
</dbReference>
<feature type="domain" description="FAT" evidence="17">
    <location>
        <begin position="1511"/>
        <end position="2104"/>
    </location>
</feature>
<evidence type="ECO:0000256" key="9">
    <source>
        <dbReference type="ARBA" id="ARBA00023242"/>
    </source>
</evidence>
<evidence type="ECO:0000256" key="11">
    <source>
        <dbReference type="ARBA" id="ARBA00047899"/>
    </source>
</evidence>
<dbReference type="Gene3D" id="3.30.1010.10">
    <property type="entry name" value="Phosphatidylinositol 3-kinase Catalytic Subunit, Chain A, domain 4"/>
    <property type="match status" value="1"/>
</dbReference>
<keyword evidence="10" id="KW-0131">Cell cycle</keyword>
<evidence type="ECO:0000259" key="18">
    <source>
        <dbReference type="PROSITE" id="PS51190"/>
    </source>
</evidence>
<evidence type="ECO:0000256" key="5">
    <source>
        <dbReference type="ARBA" id="ARBA00022741"/>
    </source>
</evidence>
<dbReference type="EC" id="2.7.11.1" evidence="2"/>
<dbReference type="FunFam" id="3.30.1010.10:FF:000023">
    <property type="entry name" value="Serine/threonine-protein kinase ATM"/>
    <property type="match status" value="1"/>
</dbReference>
<dbReference type="PROSITE" id="PS51190">
    <property type="entry name" value="FATC"/>
    <property type="match status" value="1"/>
</dbReference>
<evidence type="ECO:0000256" key="6">
    <source>
        <dbReference type="ARBA" id="ARBA00022763"/>
    </source>
</evidence>
<evidence type="ECO:0000256" key="1">
    <source>
        <dbReference type="ARBA" id="ARBA00004123"/>
    </source>
</evidence>
<dbReference type="InterPro" id="IPR036940">
    <property type="entry name" value="PI3/4_kinase_cat_sf"/>
</dbReference>
<protein>
    <recommendedName>
        <fullName evidence="13">Serine/threonine-protein kinase ATM</fullName>
        <ecNumber evidence="2">2.7.11.1</ecNumber>
    </recommendedName>
</protein>
<evidence type="ECO:0000313" key="19">
    <source>
        <dbReference type="EMBL" id="KAK6628495.1"/>
    </source>
</evidence>
<dbReference type="SMART" id="SM01343">
    <property type="entry name" value="FATC"/>
    <property type="match status" value="1"/>
</dbReference>
<dbReference type="Pfam" id="PF02259">
    <property type="entry name" value="FAT"/>
    <property type="match status" value="1"/>
</dbReference>
<dbReference type="GO" id="GO:0004674">
    <property type="term" value="F:protein serine/threonine kinase activity"/>
    <property type="evidence" value="ECO:0007669"/>
    <property type="project" value="UniProtKB-KW"/>
</dbReference>
<dbReference type="SUPFAM" id="SSF56112">
    <property type="entry name" value="Protein kinase-like (PK-like)"/>
    <property type="match status" value="1"/>
</dbReference>
<feature type="region of interest" description="Disordered" evidence="15">
    <location>
        <begin position="2499"/>
        <end position="2519"/>
    </location>
</feature>
<evidence type="ECO:0000256" key="10">
    <source>
        <dbReference type="ARBA" id="ARBA00023306"/>
    </source>
</evidence>
<feature type="domain" description="PI3K/PI4K catalytic" evidence="16">
    <location>
        <begin position="2211"/>
        <end position="2530"/>
    </location>
</feature>
<organism evidence="19 20">
    <name type="scientific">Polyplax serrata</name>
    <name type="common">Common mouse louse</name>
    <dbReference type="NCBI Taxonomy" id="468196"/>
    <lineage>
        <taxon>Eukaryota</taxon>
        <taxon>Metazoa</taxon>
        <taxon>Ecdysozoa</taxon>
        <taxon>Arthropoda</taxon>
        <taxon>Hexapoda</taxon>
        <taxon>Insecta</taxon>
        <taxon>Pterygota</taxon>
        <taxon>Neoptera</taxon>
        <taxon>Paraneoptera</taxon>
        <taxon>Psocodea</taxon>
        <taxon>Troctomorpha</taxon>
        <taxon>Phthiraptera</taxon>
        <taxon>Anoplura</taxon>
        <taxon>Polyplacidae</taxon>
        <taxon>Polyplax</taxon>
    </lineage>
</organism>
<keyword evidence="3" id="KW-0723">Serine/threonine-protein kinase</keyword>
<dbReference type="InterPro" id="IPR016024">
    <property type="entry name" value="ARM-type_fold"/>
</dbReference>
<evidence type="ECO:0000256" key="12">
    <source>
        <dbReference type="ARBA" id="ARBA00048679"/>
    </source>
</evidence>
<reference evidence="19 20" key="1">
    <citation type="submission" date="2023-10" db="EMBL/GenBank/DDBJ databases">
        <title>Genomes of two closely related lineages of the louse Polyplax serrata with different host specificities.</title>
        <authorList>
            <person name="Martinu J."/>
            <person name="Tarabai H."/>
            <person name="Stefka J."/>
            <person name="Hypsa V."/>
        </authorList>
    </citation>
    <scope>NUCLEOTIDE SEQUENCE [LARGE SCALE GENOMIC DNA]</scope>
    <source>
        <strain evidence="19">HR10_N</strain>
    </source>
</reference>
<dbReference type="InterPro" id="IPR003152">
    <property type="entry name" value="FATC_dom"/>
</dbReference>
<keyword evidence="6" id="KW-0227">DNA damage</keyword>
<keyword evidence="14" id="KW-0175">Coiled coil</keyword>
<dbReference type="Gene3D" id="1.10.1070.11">
    <property type="entry name" value="Phosphatidylinositol 3-/4-kinase, catalytic domain"/>
    <property type="match status" value="1"/>
</dbReference>
<evidence type="ECO:0000256" key="15">
    <source>
        <dbReference type="SAM" id="MobiDB-lite"/>
    </source>
</evidence>
<dbReference type="PANTHER" id="PTHR37079:SF4">
    <property type="entry name" value="SERINE_THREONINE-PROTEIN KINASE ATM"/>
    <property type="match status" value="1"/>
</dbReference>
<comment type="caution">
    <text evidence="19">The sequence shown here is derived from an EMBL/GenBank/DDBJ whole genome shotgun (WGS) entry which is preliminary data.</text>
</comment>
<dbReference type="PANTHER" id="PTHR37079">
    <property type="entry name" value="SERINE/THREONINE-PROTEIN KINASE ATM"/>
    <property type="match status" value="1"/>
</dbReference>
<dbReference type="InterPro" id="IPR018936">
    <property type="entry name" value="PI3/4_kinase_CS"/>
</dbReference>
<dbReference type="InterPro" id="IPR044107">
    <property type="entry name" value="PIKKc_ATM"/>
</dbReference>
<dbReference type="Gene3D" id="1.25.10.10">
    <property type="entry name" value="Leucine-rich Repeat Variant"/>
    <property type="match status" value="1"/>
</dbReference>
<feature type="domain" description="FATC" evidence="18">
    <location>
        <begin position="2543"/>
        <end position="2575"/>
    </location>
</feature>
<keyword evidence="7" id="KW-0418">Kinase</keyword>
<evidence type="ECO:0000259" key="17">
    <source>
        <dbReference type="PROSITE" id="PS51189"/>
    </source>
</evidence>
<evidence type="ECO:0000256" key="7">
    <source>
        <dbReference type="ARBA" id="ARBA00022777"/>
    </source>
</evidence>
<dbReference type="GO" id="GO:0005524">
    <property type="term" value="F:ATP binding"/>
    <property type="evidence" value="ECO:0007669"/>
    <property type="project" value="UniProtKB-KW"/>
</dbReference>
<comment type="catalytic activity">
    <reaction evidence="11">
        <text>L-threonyl-[protein] + ATP = O-phospho-L-threonyl-[protein] + ADP + H(+)</text>
        <dbReference type="Rhea" id="RHEA:46608"/>
        <dbReference type="Rhea" id="RHEA-COMP:11060"/>
        <dbReference type="Rhea" id="RHEA-COMP:11605"/>
        <dbReference type="ChEBI" id="CHEBI:15378"/>
        <dbReference type="ChEBI" id="CHEBI:30013"/>
        <dbReference type="ChEBI" id="CHEBI:30616"/>
        <dbReference type="ChEBI" id="CHEBI:61977"/>
        <dbReference type="ChEBI" id="CHEBI:456216"/>
        <dbReference type="EC" id="2.7.11.1"/>
    </reaction>
</comment>
<dbReference type="SMART" id="SM00146">
    <property type="entry name" value="PI3Kc"/>
    <property type="match status" value="1"/>
</dbReference>
<dbReference type="PROSITE" id="PS00915">
    <property type="entry name" value="PI3_4_KINASE_1"/>
    <property type="match status" value="1"/>
</dbReference>
<evidence type="ECO:0000256" key="2">
    <source>
        <dbReference type="ARBA" id="ARBA00012513"/>
    </source>
</evidence>
<dbReference type="InterPro" id="IPR000403">
    <property type="entry name" value="PI3/4_kinase_cat_dom"/>
</dbReference>
<dbReference type="InterPro" id="IPR011989">
    <property type="entry name" value="ARM-like"/>
</dbReference>
<comment type="catalytic activity">
    <reaction evidence="12">
        <text>L-seryl-[protein] + ATP = O-phospho-L-seryl-[protein] + ADP + H(+)</text>
        <dbReference type="Rhea" id="RHEA:17989"/>
        <dbReference type="Rhea" id="RHEA-COMP:9863"/>
        <dbReference type="Rhea" id="RHEA-COMP:11604"/>
        <dbReference type="ChEBI" id="CHEBI:15378"/>
        <dbReference type="ChEBI" id="CHEBI:29999"/>
        <dbReference type="ChEBI" id="CHEBI:30616"/>
        <dbReference type="ChEBI" id="CHEBI:83421"/>
        <dbReference type="ChEBI" id="CHEBI:456216"/>
        <dbReference type="EC" id="2.7.11.1"/>
    </reaction>
</comment>
<accession>A0AAN8P241</accession>
<dbReference type="EMBL" id="JAWJWE010000036">
    <property type="protein sequence ID" value="KAK6628495.1"/>
    <property type="molecule type" value="Genomic_DNA"/>
</dbReference>
<evidence type="ECO:0000256" key="13">
    <source>
        <dbReference type="ARBA" id="ARBA00073111"/>
    </source>
</evidence>
<feature type="compositionally biased region" description="Low complexity" evidence="15">
    <location>
        <begin position="2501"/>
        <end position="2513"/>
    </location>
</feature>
<evidence type="ECO:0000256" key="14">
    <source>
        <dbReference type="SAM" id="Coils"/>
    </source>
</evidence>
<dbReference type="PROSITE" id="PS00916">
    <property type="entry name" value="PI3_4_KINASE_2"/>
    <property type="match status" value="1"/>
</dbReference>
<keyword evidence="5" id="KW-0547">Nucleotide-binding</keyword>
<evidence type="ECO:0000313" key="20">
    <source>
        <dbReference type="Proteomes" id="UP001372834"/>
    </source>
</evidence>
<name>A0AAN8P241_POLSC</name>
<feature type="coiled-coil region" evidence="14">
    <location>
        <begin position="1209"/>
        <end position="1236"/>
    </location>
</feature>
<dbReference type="GO" id="GO:0006281">
    <property type="term" value="P:DNA repair"/>
    <property type="evidence" value="ECO:0007669"/>
    <property type="project" value="InterPro"/>
</dbReference>
<keyword evidence="8" id="KW-0067">ATP-binding</keyword>
<dbReference type="Pfam" id="PF02260">
    <property type="entry name" value="FATC"/>
    <property type="match status" value="1"/>
</dbReference>
<gene>
    <name evidence="19" type="ORF">RUM43_002310</name>
</gene>
<dbReference type="GO" id="GO:0005634">
    <property type="term" value="C:nucleus"/>
    <property type="evidence" value="ECO:0007669"/>
    <property type="project" value="UniProtKB-SubCell"/>
</dbReference>
<evidence type="ECO:0000256" key="8">
    <source>
        <dbReference type="ARBA" id="ARBA00022840"/>
    </source>
</evidence>
<keyword evidence="9" id="KW-0539">Nucleus</keyword>